<dbReference type="InterPro" id="IPR053145">
    <property type="entry name" value="AB_hydrolase_Est10"/>
</dbReference>
<feature type="domain" description="DUF3887" evidence="2">
    <location>
        <begin position="32"/>
        <end position="112"/>
    </location>
</feature>
<evidence type="ECO:0008006" key="5">
    <source>
        <dbReference type="Google" id="ProtNLM"/>
    </source>
</evidence>
<dbReference type="RefSeq" id="WP_105040918.1">
    <property type="nucleotide sequence ID" value="NZ_PPSL01000006.1"/>
</dbReference>
<dbReference type="Pfam" id="PF12146">
    <property type="entry name" value="Hydrolase_4"/>
    <property type="match status" value="1"/>
</dbReference>
<proteinExistence type="predicted"/>
<dbReference type="InterPro" id="IPR024981">
    <property type="entry name" value="DUF3887"/>
</dbReference>
<gene>
    <name evidence="3" type="ORF">CJD36_019705</name>
</gene>
<dbReference type="EMBL" id="PPSL01000006">
    <property type="protein sequence ID" value="PQJ09468.1"/>
    <property type="molecule type" value="Genomic_DNA"/>
</dbReference>
<evidence type="ECO:0000259" key="2">
    <source>
        <dbReference type="Pfam" id="PF13026"/>
    </source>
</evidence>
<dbReference type="Gene3D" id="3.40.50.1820">
    <property type="entry name" value="alpha/beta hydrolase"/>
    <property type="match status" value="1"/>
</dbReference>
<dbReference type="InterPro" id="IPR029058">
    <property type="entry name" value="AB_hydrolase_fold"/>
</dbReference>
<sequence length="420" mass="45705">MKKIIVSFFVACSVAGTVCAQEHKDVDAVVGKFQQYFNSDHTDSLYAMLSTRIQQLMPLEKTKAMMQQLHGQMGDFNSYQYSSTEGKMTYYKVAFKNVNAILIASLDEHNKMDVFRFTPDKTEENRNAAGASDITMTRDGAVIHGTLTMPDVKGKVPVVLLIAGSGPTDRDGNNTMGVTAASYRLLADSLRNAGIACVRYDKRGIGESAAASKSEADMSFDDIVNDAAGFVGMLNKDERFSGVIVAGHSEGSLVGMVAAGKGGVKKYISISGIADPADKVLKVQLASFPQNVRENADVVMDSLKKGYSVANVHADLMMLFRPSIQPYMRSWLKYDPQAEIKKLKIPVMLVQGDNDVQVATSNAQQLKKALPVAKLVIFKDMTHVLKDAAHDHEKNMATYKNAALPLTPGLASTIISFIKK</sequence>
<feature type="domain" description="Serine aminopeptidase S33" evidence="1">
    <location>
        <begin position="178"/>
        <end position="384"/>
    </location>
</feature>
<evidence type="ECO:0000313" key="4">
    <source>
        <dbReference type="Proteomes" id="UP000239872"/>
    </source>
</evidence>
<dbReference type="PANTHER" id="PTHR43265">
    <property type="entry name" value="ESTERASE ESTD"/>
    <property type="match status" value="1"/>
</dbReference>
<evidence type="ECO:0000313" key="3">
    <source>
        <dbReference type="EMBL" id="PQJ09468.1"/>
    </source>
</evidence>
<dbReference type="GO" id="GO:0052689">
    <property type="term" value="F:carboxylic ester hydrolase activity"/>
    <property type="evidence" value="ECO:0007669"/>
    <property type="project" value="TreeGrafter"/>
</dbReference>
<evidence type="ECO:0000259" key="1">
    <source>
        <dbReference type="Pfam" id="PF12146"/>
    </source>
</evidence>
<dbReference type="OrthoDB" id="9809549at2"/>
<comment type="caution">
    <text evidence="3">The sequence shown here is derived from an EMBL/GenBank/DDBJ whole genome shotgun (WGS) entry which is preliminary data.</text>
</comment>
<accession>A0A2S7SRX7</accession>
<dbReference type="Proteomes" id="UP000239872">
    <property type="component" value="Unassembled WGS sequence"/>
</dbReference>
<reference evidence="3 4" key="1">
    <citation type="submission" date="2018-01" db="EMBL/GenBank/DDBJ databases">
        <title>A novel member of the phylum Bacteroidetes isolated from glacier ice.</title>
        <authorList>
            <person name="Liu Q."/>
            <person name="Xin Y.-H."/>
        </authorList>
    </citation>
    <scope>NUCLEOTIDE SEQUENCE [LARGE SCALE GENOMIC DNA]</scope>
    <source>
        <strain evidence="3 4">RB1R16</strain>
    </source>
</reference>
<organism evidence="3 4">
    <name type="scientific">Flavipsychrobacter stenotrophus</name>
    <dbReference type="NCBI Taxonomy" id="2077091"/>
    <lineage>
        <taxon>Bacteria</taxon>
        <taxon>Pseudomonadati</taxon>
        <taxon>Bacteroidota</taxon>
        <taxon>Chitinophagia</taxon>
        <taxon>Chitinophagales</taxon>
        <taxon>Chitinophagaceae</taxon>
        <taxon>Flavipsychrobacter</taxon>
    </lineage>
</organism>
<name>A0A2S7SRX7_9BACT</name>
<dbReference type="PANTHER" id="PTHR43265:SF1">
    <property type="entry name" value="ESTERASE ESTD"/>
    <property type="match status" value="1"/>
</dbReference>
<keyword evidence="4" id="KW-1185">Reference proteome</keyword>
<dbReference type="AlphaFoldDB" id="A0A2S7SRX7"/>
<dbReference type="Pfam" id="PF13026">
    <property type="entry name" value="DUF3887"/>
    <property type="match status" value="1"/>
</dbReference>
<dbReference type="InterPro" id="IPR022742">
    <property type="entry name" value="Hydrolase_4"/>
</dbReference>
<dbReference type="SUPFAM" id="SSF53474">
    <property type="entry name" value="alpha/beta-Hydrolases"/>
    <property type="match status" value="1"/>
</dbReference>
<protein>
    <recommendedName>
        <fullName evidence="5">Alpha/beta hydrolase</fullName>
    </recommendedName>
</protein>